<reference evidence="1 2" key="1">
    <citation type="journal article" date="2023" name="Sci. Data">
        <title>Genome assembly of the Korean intertidal mud-creeper Batillaria attramentaria.</title>
        <authorList>
            <person name="Patra A.K."/>
            <person name="Ho P.T."/>
            <person name="Jun S."/>
            <person name="Lee S.J."/>
            <person name="Kim Y."/>
            <person name="Won Y.J."/>
        </authorList>
    </citation>
    <scope>NUCLEOTIDE SEQUENCE [LARGE SCALE GENOMIC DNA]</scope>
    <source>
        <strain evidence="1">Wonlab-2016</strain>
    </source>
</reference>
<evidence type="ECO:0000313" key="2">
    <source>
        <dbReference type="Proteomes" id="UP001519460"/>
    </source>
</evidence>
<keyword evidence="2" id="KW-1185">Reference proteome</keyword>
<dbReference type="AlphaFoldDB" id="A0ABD0K3P4"/>
<accession>A0ABD0K3P4</accession>
<dbReference type="Proteomes" id="UP001519460">
    <property type="component" value="Unassembled WGS sequence"/>
</dbReference>
<name>A0ABD0K3P4_9CAEN</name>
<organism evidence="1 2">
    <name type="scientific">Batillaria attramentaria</name>
    <dbReference type="NCBI Taxonomy" id="370345"/>
    <lineage>
        <taxon>Eukaryota</taxon>
        <taxon>Metazoa</taxon>
        <taxon>Spiralia</taxon>
        <taxon>Lophotrochozoa</taxon>
        <taxon>Mollusca</taxon>
        <taxon>Gastropoda</taxon>
        <taxon>Caenogastropoda</taxon>
        <taxon>Sorbeoconcha</taxon>
        <taxon>Cerithioidea</taxon>
        <taxon>Batillariidae</taxon>
        <taxon>Batillaria</taxon>
    </lineage>
</organism>
<gene>
    <name evidence="1" type="ORF">BaRGS_00026724</name>
</gene>
<proteinExistence type="predicted"/>
<protein>
    <submittedName>
        <fullName evidence="1">Uncharacterized protein</fullName>
    </submittedName>
</protein>
<evidence type="ECO:0000313" key="1">
    <source>
        <dbReference type="EMBL" id="KAK7482032.1"/>
    </source>
</evidence>
<comment type="caution">
    <text evidence="1">The sequence shown here is derived from an EMBL/GenBank/DDBJ whole genome shotgun (WGS) entry which is preliminary data.</text>
</comment>
<dbReference type="EMBL" id="JACVVK020000252">
    <property type="protein sequence ID" value="KAK7482032.1"/>
    <property type="molecule type" value="Genomic_DNA"/>
</dbReference>
<sequence length="197" mass="21507">MRLFTVLAGSQDQVPYLKEQTTIVSCTRLIRVLKSGLAPALHLYFIAFRYLSLKPPSIPQTAHPQSVCTPLLLFTFTLPRLAVLSSVPLPPLTNSIIVTSPSLHLPLSFPSLLPGIDWARGPLPNRSWNSQSELSHCVAHVDQKSIKLGGRAGLSRYNCSFSKQDVLCAVNAGVNFKFITACTDSGIRTLETGDLHV</sequence>